<keyword evidence="2 3" id="KW-0456">Lyase</keyword>
<dbReference type="Pfam" id="PF12697">
    <property type="entry name" value="Abhydrolase_6"/>
    <property type="match status" value="1"/>
</dbReference>
<keyword evidence="1 3" id="KW-0474">Menaquinone biosynthesis</keyword>
<dbReference type="PANTHER" id="PTHR42916:SF1">
    <property type="entry name" value="PROTEIN PHYLLO, CHLOROPLASTIC"/>
    <property type="match status" value="1"/>
</dbReference>
<comment type="subunit">
    <text evidence="3">Monomer.</text>
</comment>
<keyword evidence="7" id="KW-1185">Reference proteome</keyword>
<evidence type="ECO:0000256" key="4">
    <source>
        <dbReference type="SAM" id="MobiDB-lite"/>
    </source>
</evidence>
<dbReference type="NCBIfam" id="TIGR03695">
    <property type="entry name" value="menH_SHCHC"/>
    <property type="match status" value="1"/>
</dbReference>
<dbReference type="Proteomes" id="UP000838748">
    <property type="component" value="Unassembled WGS sequence"/>
</dbReference>
<dbReference type="RefSeq" id="WP_237361372.1">
    <property type="nucleotide sequence ID" value="NZ_CAKLDM010000002.1"/>
</dbReference>
<feature type="region of interest" description="Disordered" evidence="4">
    <location>
        <begin position="257"/>
        <end position="277"/>
    </location>
</feature>
<evidence type="ECO:0000313" key="6">
    <source>
        <dbReference type="EMBL" id="CAH0539320.1"/>
    </source>
</evidence>
<comment type="catalytic activity">
    <reaction evidence="3">
        <text>5-enolpyruvoyl-6-hydroxy-2-succinyl-cyclohex-3-ene-1-carboxylate = (1R,6R)-6-hydroxy-2-succinyl-cyclohexa-2,4-diene-1-carboxylate + pyruvate</text>
        <dbReference type="Rhea" id="RHEA:25597"/>
        <dbReference type="ChEBI" id="CHEBI:15361"/>
        <dbReference type="ChEBI" id="CHEBI:58689"/>
        <dbReference type="ChEBI" id="CHEBI:58818"/>
        <dbReference type="EC" id="4.2.99.20"/>
    </reaction>
</comment>
<dbReference type="SUPFAM" id="SSF53474">
    <property type="entry name" value="alpha/beta-Hydrolases"/>
    <property type="match status" value="1"/>
</dbReference>
<name>A0ABM9A3Z5_9VIBR</name>
<evidence type="ECO:0000313" key="7">
    <source>
        <dbReference type="Proteomes" id="UP000838748"/>
    </source>
</evidence>
<dbReference type="HAMAP" id="MF_01660">
    <property type="entry name" value="MenH"/>
    <property type="match status" value="1"/>
</dbReference>
<organism evidence="6 7">
    <name type="scientific">Vibrio marisflavi CECT 7928</name>
    <dbReference type="NCBI Taxonomy" id="634439"/>
    <lineage>
        <taxon>Bacteria</taxon>
        <taxon>Pseudomonadati</taxon>
        <taxon>Pseudomonadota</taxon>
        <taxon>Gammaproteobacteria</taxon>
        <taxon>Vibrionales</taxon>
        <taxon>Vibrionaceae</taxon>
        <taxon>Vibrio</taxon>
    </lineage>
</organism>
<accession>A0ABM9A3Z5</accession>
<dbReference type="InterPro" id="IPR029058">
    <property type="entry name" value="AB_hydrolase_fold"/>
</dbReference>
<dbReference type="InterPro" id="IPR000073">
    <property type="entry name" value="AB_hydrolase_1"/>
</dbReference>
<evidence type="ECO:0000256" key="1">
    <source>
        <dbReference type="ARBA" id="ARBA00022428"/>
    </source>
</evidence>
<evidence type="ECO:0000256" key="3">
    <source>
        <dbReference type="HAMAP-Rule" id="MF_01660"/>
    </source>
</evidence>
<dbReference type="PANTHER" id="PTHR42916">
    <property type="entry name" value="2-SUCCINYL-5-ENOLPYRUVYL-6-HYDROXY-3-CYCLOHEXENE-1-CARBOXYLATE SYNTHASE"/>
    <property type="match status" value="1"/>
</dbReference>
<dbReference type="EMBL" id="CAKLDM010000002">
    <property type="protein sequence ID" value="CAH0539320.1"/>
    <property type="molecule type" value="Genomic_DNA"/>
</dbReference>
<reference evidence="6" key="1">
    <citation type="submission" date="2021-11" db="EMBL/GenBank/DDBJ databases">
        <authorList>
            <person name="Rodrigo-Torres L."/>
            <person name="Arahal R. D."/>
            <person name="Lucena T."/>
        </authorList>
    </citation>
    <scope>NUCLEOTIDE SEQUENCE</scope>
    <source>
        <strain evidence="6">CECT 7928</strain>
    </source>
</reference>
<dbReference type="Gene3D" id="3.40.50.1820">
    <property type="entry name" value="alpha/beta hydrolase"/>
    <property type="match status" value="1"/>
</dbReference>
<proteinExistence type="inferred from homology"/>
<evidence type="ECO:0000259" key="5">
    <source>
        <dbReference type="Pfam" id="PF12697"/>
    </source>
</evidence>
<feature type="domain" description="AB hydrolase-1" evidence="5">
    <location>
        <begin position="17"/>
        <end position="248"/>
    </location>
</feature>
<gene>
    <name evidence="6" type="primary">menH_3</name>
    <name evidence="3" type="synonym">menH</name>
    <name evidence="6" type="ORF">VMF7928_02059</name>
</gene>
<evidence type="ECO:0000256" key="2">
    <source>
        <dbReference type="ARBA" id="ARBA00023239"/>
    </source>
</evidence>
<dbReference type="EC" id="4.2.99.20" evidence="3"/>
<dbReference type="GO" id="GO:0070205">
    <property type="term" value="F:2-succinyl-6-hydroxy-2,4-cyclohexadiene-1-carboxylate synthase activity"/>
    <property type="evidence" value="ECO:0007669"/>
    <property type="project" value="UniProtKB-EC"/>
</dbReference>
<comment type="pathway">
    <text evidence="3">Quinol/quinone metabolism; menaquinone biosynthesis.</text>
</comment>
<sequence length="277" mass="31337">MLGSRVYRKGTKKLPTLVFLHGLLGSSEDWRICIKKLKPFQCIGIDLPGHGESRFVSCEDFEHCDQLVRSTLEHHIQDDTPVVLIGYSLGARIVMHGLVSGIYDAFNLHAAVIEGGNFGLINDEQKMQRLRNDEQWASRFESEKIEQVLLDWYTQPVFSSLNHEQRQNLIQKRSDNLGESVARMLVATSLAKQEFLLDKLKALSMRVHYVCGSKDTKFSRLAAQSQLSYSEVNGAGHNVHQEQPEIFSQVIRSIISESDSEPNAGDKAKLESPWLKQ</sequence>
<protein>
    <recommendedName>
        <fullName evidence="3">Putative 2-succinyl-6-hydroxy-2,4-cyclohexadiene-1-carboxylate synthase</fullName>
        <shortName evidence="3">SHCHC synthase</shortName>
        <ecNumber evidence="3">4.2.99.20</ecNumber>
    </recommendedName>
</protein>
<comment type="pathway">
    <text evidence="3">Quinol/quinone metabolism; 1,4-dihydroxy-2-naphthoate biosynthesis; 1,4-dihydroxy-2-naphthoate from chorismate: step 3/7.</text>
</comment>
<comment type="similarity">
    <text evidence="3">Belongs to the AB hydrolase superfamily. MenH family.</text>
</comment>
<comment type="caution">
    <text evidence="6">The sequence shown here is derived from an EMBL/GenBank/DDBJ whole genome shotgun (WGS) entry which is preliminary data.</text>
</comment>
<dbReference type="NCBIfam" id="NF008340">
    <property type="entry name" value="PRK11126.1"/>
    <property type="match status" value="1"/>
</dbReference>
<dbReference type="InterPro" id="IPR022485">
    <property type="entry name" value="SHCHC_synthase_MenH"/>
</dbReference>
<comment type="function">
    <text evidence="3">Catalyzes a proton abstraction reaction that results in 2,5-elimination of pyruvate from 2-succinyl-5-enolpyruvyl-6-hydroxy-3-cyclohexene-1-carboxylate (SEPHCHC) and the formation of 2-succinyl-6-hydroxy-2,4-cyclohexadiene-1-carboxylate (SHCHC).</text>
</comment>